<dbReference type="Proteomes" id="UP000887540">
    <property type="component" value="Unplaced"/>
</dbReference>
<evidence type="ECO:0000256" key="1">
    <source>
        <dbReference type="SAM" id="Phobius"/>
    </source>
</evidence>
<sequence length="50" mass="5745">KNSFTLVGVPSLYSIAQKYHSYGTLGYFGLFTQALLLAIEEIRFWLRIFA</sequence>
<evidence type="ECO:0000313" key="2">
    <source>
        <dbReference type="Proteomes" id="UP000887540"/>
    </source>
</evidence>
<accession>A0A914DFC0</accession>
<keyword evidence="1" id="KW-0812">Transmembrane</keyword>
<protein>
    <submittedName>
        <fullName evidence="3">Uncharacterized protein</fullName>
    </submittedName>
</protein>
<dbReference type="WBParaSite" id="ACRNAN_scaffold25663.g6908.t1">
    <property type="protein sequence ID" value="ACRNAN_scaffold25663.g6908.t1"/>
    <property type="gene ID" value="ACRNAN_scaffold25663.g6908"/>
</dbReference>
<dbReference type="AlphaFoldDB" id="A0A914DFC0"/>
<keyword evidence="1" id="KW-0472">Membrane</keyword>
<organism evidence="2 3">
    <name type="scientific">Acrobeloides nanus</name>
    <dbReference type="NCBI Taxonomy" id="290746"/>
    <lineage>
        <taxon>Eukaryota</taxon>
        <taxon>Metazoa</taxon>
        <taxon>Ecdysozoa</taxon>
        <taxon>Nematoda</taxon>
        <taxon>Chromadorea</taxon>
        <taxon>Rhabditida</taxon>
        <taxon>Tylenchina</taxon>
        <taxon>Cephalobomorpha</taxon>
        <taxon>Cephaloboidea</taxon>
        <taxon>Cephalobidae</taxon>
        <taxon>Acrobeloides</taxon>
    </lineage>
</organism>
<evidence type="ECO:0000313" key="3">
    <source>
        <dbReference type="WBParaSite" id="ACRNAN_scaffold25663.g6908.t1"/>
    </source>
</evidence>
<keyword evidence="1" id="KW-1133">Transmembrane helix</keyword>
<feature type="transmembrane region" description="Helical" evidence="1">
    <location>
        <begin position="20"/>
        <end position="39"/>
    </location>
</feature>
<name>A0A914DFC0_9BILA</name>
<reference evidence="3" key="1">
    <citation type="submission" date="2022-11" db="UniProtKB">
        <authorList>
            <consortium name="WormBaseParasite"/>
        </authorList>
    </citation>
    <scope>IDENTIFICATION</scope>
</reference>
<keyword evidence="2" id="KW-1185">Reference proteome</keyword>
<proteinExistence type="predicted"/>